<evidence type="ECO:0000313" key="6">
    <source>
        <dbReference type="EMBL" id="KPL77358.1"/>
    </source>
</evidence>
<evidence type="ECO:0000313" key="7">
    <source>
        <dbReference type="Proteomes" id="UP000050417"/>
    </source>
</evidence>
<dbReference type="GO" id="GO:0016776">
    <property type="term" value="F:phosphotransferase activity, phosphate group as acceptor"/>
    <property type="evidence" value="ECO:0007669"/>
    <property type="project" value="UniProtKB-UniRule"/>
</dbReference>
<comment type="similarity">
    <text evidence="5">Belongs to the pyruvate, phosphate/water dikinase regulatory protein family. PDRP subfamily.</text>
</comment>
<dbReference type="HAMAP" id="MF_00921">
    <property type="entry name" value="PDRP"/>
    <property type="match status" value="1"/>
</dbReference>
<dbReference type="Proteomes" id="UP000050417">
    <property type="component" value="Unassembled WGS sequence"/>
</dbReference>
<keyword evidence="1 5" id="KW-0723">Serine/threonine-protein kinase</keyword>
<dbReference type="PANTHER" id="PTHR31756">
    <property type="entry name" value="PYRUVATE, PHOSPHATE DIKINASE REGULATORY PROTEIN 1, CHLOROPLASTIC"/>
    <property type="match status" value="1"/>
</dbReference>
<accession>A0A0P6XQ36</accession>
<proteinExistence type="inferred from homology"/>
<dbReference type="EC" id="2.7.11.32" evidence="5"/>
<dbReference type="InterPro" id="IPR005177">
    <property type="entry name" value="Kinase-pyrophosphorylase"/>
</dbReference>
<dbReference type="EC" id="2.7.4.27" evidence="5"/>
<keyword evidence="3 5" id="KW-0547">Nucleotide-binding</keyword>
<comment type="function">
    <text evidence="5">Bifunctional serine/threonine kinase and phosphorylase involved in the regulation of the pyruvate, phosphate dikinase (PPDK) by catalyzing its phosphorylation/dephosphorylation.</text>
</comment>
<keyword evidence="4 5" id="KW-0418">Kinase</keyword>
<evidence type="ECO:0000256" key="3">
    <source>
        <dbReference type="ARBA" id="ARBA00022741"/>
    </source>
</evidence>
<dbReference type="EMBL" id="LGCL01000023">
    <property type="protein sequence ID" value="KPL77358.1"/>
    <property type="molecule type" value="Genomic_DNA"/>
</dbReference>
<dbReference type="PANTHER" id="PTHR31756:SF3">
    <property type="entry name" value="PYRUVATE, PHOSPHATE DIKINASE REGULATORY PROTEIN 1, CHLOROPLASTIC"/>
    <property type="match status" value="1"/>
</dbReference>
<organism evidence="6 7">
    <name type="scientific">Ornatilinea apprima</name>
    <dbReference type="NCBI Taxonomy" id="1134406"/>
    <lineage>
        <taxon>Bacteria</taxon>
        <taxon>Bacillati</taxon>
        <taxon>Chloroflexota</taxon>
        <taxon>Anaerolineae</taxon>
        <taxon>Anaerolineales</taxon>
        <taxon>Anaerolineaceae</taxon>
        <taxon>Ornatilinea</taxon>
    </lineage>
</organism>
<keyword evidence="7" id="KW-1185">Reference proteome</keyword>
<keyword evidence="2 5" id="KW-0808">Transferase</keyword>
<dbReference type="AlphaFoldDB" id="A0A0P6XQ36"/>
<reference evidence="6 7" key="1">
    <citation type="submission" date="2015-07" db="EMBL/GenBank/DDBJ databases">
        <title>Genome sequence of Ornatilinea apprima DSM 23815.</title>
        <authorList>
            <person name="Hemp J."/>
            <person name="Ward L.M."/>
            <person name="Pace L.A."/>
            <person name="Fischer W.W."/>
        </authorList>
    </citation>
    <scope>NUCLEOTIDE SEQUENCE [LARGE SCALE GENOMIC DNA]</scope>
    <source>
        <strain evidence="6 7">P3M-1</strain>
    </source>
</reference>
<comment type="catalytic activity">
    <reaction evidence="5">
        <text>N(tele)-phospho-L-histidyl/L-threonyl-[pyruvate, phosphate dikinase] + ADP = N(tele)-phospho-L-histidyl/O-phospho-L-threonyl-[pyruvate, phosphate dikinase] + AMP + H(+)</text>
        <dbReference type="Rhea" id="RHEA:43692"/>
        <dbReference type="Rhea" id="RHEA-COMP:10650"/>
        <dbReference type="Rhea" id="RHEA-COMP:10651"/>
        <dbReference type="ChEBI" id="CHEBI:15378"/>
        <dbReference type="ChEBI" id="CHEBI:30013"/>
        <dbReference type="ChEBI" id="CHEBI:61977"/>
        <dbReference type="ChEBI" id="CHEBI:83586"/>
        <dbReference type="ChEBI" id="CHEBI:456215"/>
        <dbReference type="ChEBI" id="CHEBI:456216"/>
        <dbReference type="EC" id="2.7.11.32"/>
    </reaction>
</comment>
<dbReference type="GO" id="GO:0004674">
    <property type="term" value="F:protein serine/threonine kinase activity"/>
    <property type="evidence" value="ECO:0007669"/>
    <property type="project" value="UniProtKB-UniRule"/>
</dbReference>
<name>A0A0P6XQ36_9CHLR</name>
<sequence length="276" mass="30296">MEEQATPSIFIVSGGVGASGEQLIHTMLAQFPDDAVNVVTVGNIRQSEQIDEVLQKALLSDGLIVSTLVDSHLNNHLNREAARLNVASFDLMGPLIQWVSQKTGTEPLGQPGLYRKLHRVYYDRVAAIDFAMAHDDGKNPEDWPQAEAVIVGVSRVGKTPLSLYLAVLGWKVANYPLVPQLAIPSTLFSLEPHRVFGLTIDPHALVNFRLRRQRHIGAPGSSSYTDPVAVYEEIQDALKLFRQNGFTVINMTNKTIELGADEIIHHLSQSSGQTST</sequence>
<comment type="caution">
    <text evidence="6">The sequence shown here is derived from an EMBL/GenBank/DDBJ whole genome shotgun (WGS) entry which is preliminary data.</text>
</comment>
<dbReference type="STRING" id="1134406.ADN00_09105"/>
<protein>
    <recommendedName>
        <fullName evidence="5">Putative pyruvate, phosphate dikinase regulatory protein</fullName>
        <shortName evidence="5">PPDK regulatory protein</shortName>
        <ecNumber evidence="5">2.7.11.32</ecNumber>
        <ecNumber evidence="5">2.7.4.27</ecNumber>
    </recommendedName>
</protein>
<dbReference type="PATRIC" id="fig|1134406.4.peg.4055"/>
<dbReference type="Pfam" id="PF03618">
    <property type="entry name" value="Kinase-PPPase"/>
    <property type="match status" value="1"/>
</dbReference>
<evidence type="ECO:0000256" key="2">
    <source>
        <dbReference type="ARBA" id="ARBA00022679"/>
    </source>
</evidence>
<dbReference type="GO" id="GO:0043531">
    <property type="term" value="F:ADP binding"/>
    <property type="evidence" value="ECO:0007669"/>
    <property type="project" value="UniProtKB-UniRule"/>
</dbReference>
<evidence type="ECO:0000256" key="1">
    <source>
        <dbReference type="ARBA" id="ARBA00022527"/>
    </source>
</evidence>
<evidence type="ECO:0000256" key="5">
    <source>
        <dbReference type="HAMAP-Rule" id="MF_00921"/>
    </source>
</evidence>
<comment type="catalytic activity">
    <reaction evidence="5">
        <text>N(tele)-phospho-L-histidyl/O-phospho-L-threonyl-[pyruvate, phosphate dikinase] + phosphate + H(+) = N(tele)-phospho-L-histidyl/L-threonyl-[pyruvate, phosphate dikinase] + diphosphate</text>
        <dbReference type="Rhea" id="RHEA:43696"/>
        <dbReference type="Rhea" id="RHEA-COMP:10650"/>
        <dbReference type="Rhea" id="RHEA-COMP:10651"/>
        <dbReference type="ChEBI" id="CHEBI:15378"/>
        <dbReference type="ChEBI" id="CHEBI:30013"/>
        <dbReference type="ChEBI" id="CHEBI:33019"/>
        <dbReference type="ChEBI" id="CHEBI:43474"/>
        <dbReference type="ChEBI" id="CHEBI:61977"/>
        <dbReference type="ChEBI" id="CHEBI:83586"/>
        <dbReference type="EC" id="2.7.4.27"/>
    </reaction>
</comment>
<evidence type="ECO:0000256" key="4">
    <source>
        <dbReference type="ARBA" id="ARBA00022777"/>
    </source>
</evidence>
<gene>
    <name evidence="6" type="ORF">ADN00_09105</name>
</gene>
<dbReference type="NCBIfam" id="NF003742">
    <property type="entry name" value="PRK05339.1"/>
    <property type="match status" value="1"/>
</dbReference>
<dbReference type="InterPro" id="IPR026565">
    <property type="entry name" value="PPDK_reg"/>
</dbReference>
<dbReference type="GO" id="GO:0005524">
    <property type="term" value="F:ATP binding"/>
    <property type="evidence" value="ECO:0007669"/>
    <property type="project" value="InterPro"/>
</dbReference>
<feature type="binding site" evidence="5">
    <location>
        <begin position="152"/>
        <end position="159"/>
    </location>
    <ligand>
        <name>ADP</name>
        <dbReference type="ChEBI" id="CHEBI:456216"/>
    </ligand>
</feature>